<comment type="caution">
    <text evidence="1">The sequence shown here is derived from an EMBL/GenBank/DDBJ whole genome shotgun (WGS) entry which is preliminary data.</text>
</comment>
<dbReference type="AlphaFoldDB" id="A0A8K0XJK9"/>
<accession>A0A8K0XJK9</accession>
<organism evidence="1 2">
    <name type="scientific">Cristinia sonorae</name>
    <dbReference type="NCBI Taxonomy" id="1940300"/>
    <lineage>
        <taxon>Eukaryota</taxon>
        <taxon>Fungi</taxon>
        <taxon>Dikarya</taxon>
        <taxon>Basidiomycota</taxon>
        <taxon>Agaricomycotina</taxon>
        <taxon>Agaricomycetes</taxon>
        <taxon>Agaricomycetidae</taxon>
        <taxon>Agaricales</taxon>
        <taxon>Pleurotineae</taxon>
        <taxon>Stephanosporaceae</taxon>
        <taxon>Cristinia</taxon>
    </lineage>
</organism>
<proteinExistence type="predicted"/>
<name>A0A8K0XJK9_9AGAR</name>
<evidence type="ECO:0000313" key="2">
    <source>
        <dbReference type="Proteomes" id="UP000813824"/>
    </source>
</evidence>
<sequence>MAFRPAHNTSALCGALGCWLLYLSMLDETFLFRGPRHPGNSGDTSCTHLASFPRMSNRFCPAEYFFISRWLTLGACSLSHLPRAPSSLCRLYSINIPQLVSLNRQIFHDLYTANRS</sequence>
<evidence type="ECO:0000313" key="1">
    <source>
        <dbReference type="EMBL" id="KAH8075988.1"/>
    </source>
</evidence>
<protein>
    <submittedName>
        <fullName evidence="1">Uncharacterized protein</fullName>
    </submittedName>
</protein>
<reference evidence="1" key="1">
    <citation type="journal article" date="2021" name="New Phytol.">
        <title>Evolutionary innovations through gain and loss of genes in the ectomycorrhizal Boletales.</title>
        <authorList>
            <person name="Wu G."/>
            <person name="Miyauchi S."/>
            <person name="Morin E."/>
            <person name="Kuo A."/>
            <person name="Drula E."/>
            <person name="Varga T."/>
            <person name="Kohler A."/>
            <person name="Feng B."/>
            <person name="Cao Y."/>
            <person name="Lipzen A."/>
            <person name="Daum C."/>
            <person name="Hundley H."/>
            <person name="Pangilinan J."/>
            <person name="Johnson J."/>
            <person name="Barry K."/>
            <person name="LaButti K."/>
            <person name="Ng V."/>
            <person name="Ahrendt S."/>
            <person name="Min B."/>
            <person name="Choi I.G."/>
            <person name="Park H."/>
            <person name="Plett J.M."/>
            <person name="Magnuson J."/>
            <person name="Spatafora J.W."/>
            <person name="Nagy L.G."/>
            <person name="Henrissat B."/>
            <person name="Grigoriev I.V."/>
            <person name="Yang Z.L."/>
            <person name="Xu J."/>
            <person name="Martin F.M."/>
        </authorList>
    </citation>
    <scope>NUCLEOTIDE SEQUENCE</scope>
    <source>
        <strain evidence="1">KKN 215</strain>
    </source>
</reference>
<dbReference type="Proteomes" id="UP000813824">
    <property type="component" value="Unassembled WGS sequence"/>
</dbReference>
<gene>
    <name evidence="1" type="ORF">BXZ70DRAFT_709935</name>
</gene>
<dbReference type="PROSITE" id="PS51257">
    <property type="entry name" value="PROKAR_LIPOPROTEIN"/>
    <property type="match status" value="1"/>
</dbReference>
<keyword evidence="2" id="KW-1185">Reference proteome</keyword>
<dbReference type="EMBL" id="JAEVFJ010000068">
    <property type="protein sequence ID" value="KAH8075988.1"/>
    <property type="molecule type" value="Genomic_DNA"/>
</dbReference>